<dbReference type="EMBL" id="RKST01000017">
    <property type="protein sequence ID" value="RUM96613.1"/>
    <property type="molecule type" value="Genomic_DNA"/>
</dbReference>
<comment type="caution">
    <text evidence="2">The sequence shown here is derived from an EMBL/GenBank/DDBJ whole genome shotgun (WGS) entry which is preliminary data.</text>
</comment>
<gene>
    <name evidence="2" type="ORF">EET67_16625</name>
</gene>
<dbReference type="CDD" id="cd11378">
    <property type="entry name" value="DUF296"/>
    <property type="match status" value="1"/>
</dbReference>
<evidence type="ECO:0000313" key="3">
    <source>
        <dbReference type="Proteomes" id="UP000281647"/>
    </source>
</evidence>
<reference evidence="2 3" key="1">
    <citation type="submission" date="2018-11" db="EMBL/GenBank/DDBJ databases">
        <title>Pseudaminobacter arsenicus sp. nov., an arsenic-resistant bacterium isolated from arsenic-rich aquifers.</title>
        <authorList>
            <person name="Mu Y."/>
        </authorList>
    </citation>
    <scope>NUCLEOTIDE SEQUENCE [LARGE SCALE GENOMIC DNA]</scope>
    <source>
        <strain evidence="2 3">CB3</strain>
    </source>
</reference>
<dbReference type="Pfam" id="PF03479">
    <property type="entry name" value="PCC"/>
    <property type="match status" value="1"/>
</dbReference>
<dbReference type="InterPro" id="IPR005175">
    <property type="entry name" value="PPC_dom"/>
</dbReference>
<dbReference type="GO" id="GO:0003677">
    <property type="term" value="F:DNA binding"/>
    <property type="evidence" value="ECO:0007669"/>
    <property type="project" value="UniProtKB-KW"/>
</dbReference>
<organism evidence="2 3">
    <name type="scientific">Borborobacter arsenicus</name>
    <dbReference type="NCBI Taxonomy" id="1851146"/>
    <lineage>
        <taxon>Bacteria</taxon>
        <taxon>Pseudomonadati</taxon>
        <taxon>Pseudomonadota</taxon>
        <taxon>Alphaproteobacteria</taxon>
        <taxon>Hyphomicrobiales</taxon>
        <taxon>Phyllobacteriaceae</taxon>
        <taxon>Borborobacter</taxon>
    </lineage>
</organism>
<dbReference type="RefSeq" id="WP_128627667.1">
    <property type="nucleotide sequence ID" value="NZ_RKST01000017.1"/>
</dbReference>
<dbReference type="AlphaFoldDB" id="A0A432V328"/>
<keyword evidence="3" id="KW-1185">Reference proteome</keyword>
<protein>
    <submittedName>
        <fullName evidence="2">DNA-binding protein</fullName>
    </submittedName>
</protein>
<sequence length="176" mass="19408">MPSIIAKASMGDVIWAQLEPDADLYLEIMEICRRENIRSGVILNIVGGLRKARLSMPIKETDMDSPPGVLELEGMIECSGVGTIGITRDTYDSESITGIVYHADTPNLHIHLTVTHAGKSYMGHLIEGCLVRSVHPISHFTIVLARTEGALLNFRVSKETTEKYPFGIPLHDLVQE</sequence>
<dbReference type="SUPFAM" id="SSF117856">
    <property type="entry name" value="AF0104/ALDC/Ptd012-like"/>
    <property type="match status" value="1"/>
</dbReference>
<keyword evidence="2" id="KW-0238">DNA-binding</keyword>
<proteinExistence type="predicted"/>
<dbReference type="Proteomes" id="UP000281647">
    <property type="component" value="Unassembled WGS sequence"/>
</dbReference>
<dbReference type="PROSITE" id="PS51742">
    <property type="entry name" value="PPC"/>
    <property type="match status" value="1"/>
</dbReference>
<dbReference type="OrthoDB" id="8231696at2"/>
<evidence type="ECO:0000313" key="2">
    <source>
        <dbReference type="EMBL" id="RUM96613.1"/>
    </source>
</evidence>
<feature type="domain" description="PPC" evidence="1">
    <location>
        <begin position="8"/>
        <end position="169"/>
    </location>
</feature>
<evidence type="ECO:0000259" key="1">
    <source>
        <dbReference type="PROSITE" id="PS51742"/>
    </source>
</evidence>
<name>A0A432V328_9HYPH</name>
<accession>A0A432V328</accession>
<dbReference type="Gene3D" id="3.30.1330.80">
    <property type="entry name" value="Hypothetical protein, similar to alpha- acetolactate decarboxylase, domain 2"/>
    <property type="match status" value="1"/>
</dbReference>